<proteinExistence type="predicted"/>
<evidence type="ECO:0000313" key="3">
    <source>
        <dbReference type="EMBL" id="NYA72438.1"/>
    </source>
</evidence>
<name>A0A7Y9C8F9_9FLAO</name>
<keyword evidence="2" id="KW-0732">Signal</keyword>
<evidence type="ECO:0000256" key="1">
    <source>
        <dbReference type="ARBA" id="ARBA00023002"/>
    </source>
</evidence>
<feature type="signal peptide" evidence="2">
    <location>
        <begin position="1"/>
        <end position="28"/>
    </location>
</feature>
<evidence type="ECO:0000313" key="4">
    <source>
        <dbReference type="Proteomes" id="UP000535020"/>
    </source>
</evidence>
<dbReference type="EMBL" id="JACBJI010000008">
    <property type="protein sequence ID" value="NYA72438.1"/>
    <property type="molecule type" value="Genomic_DNA"/>
</dbReference>
<evidence type="ECO:0000256" key="2">
    <source>
        <dbReference type="SAM" id="SignalP"/>
    </source>
</evidence>
<dbReference type="Proteomes" id="UP000535020">
    <property type="component" value="Unassembled WGS sequence"/>
</dbReference>
<organism evidence="3 4">
    <name type="scientific">Flavobacterium agri</name>
    <dbReference type="NCBI Taxonomy" id="2743471"/>
    <lineage>
        <taxon>Bacteria</taxon>
        <taxon>Pseudomonadati</taxon>
        <taxon>Bacteroidota</taxon>
        <taxon>Flavobacteriia</taxon>
        <taxon>Flavobacteriales</taxon>
        <taxon>Flavobacteriaceae</taxon>
        <taxon>Flavobacterium</taxon>
    </lineage>
</organism>
<dbReference type="PROSITE" id="PS00070">
    <property type="entry name" value="ALDEHYDE_DEHYDR_CYS"/>
    <property type="match status" value="1"/>
</dbReference>
<dbReference type="NCBIfam" id="TIGR04131">
    <property type="entry name" value="Bac_Flav_CTERM"/>
    <property type="match status" value="1"/>
</dbReference>
<dbReference type="Pfam" id="PF13585">
    <property type="entry name" value="CHU_C"/>
    <property type="match status" value="1"/>
</dbReference>
<protein>
    <submittedName>
        <fullName evidence="3">Gliding motility-associated C-terminal domain-containing protein</fullName>
    </submittedName>
</protein>
<accession>A0A7Y9C8F9</accession>
<keyword evidence="1" id="KW-0560">Oxidoreductase</keyword>
<keyword evidence="4" id="KW-1185">Reference proteome</keyword>
<gene>
    <name evidence="3" type="ORF">HZF10_16020</name>
</gene>
<dbReference type="InterPro" id="IPR016160">
    <property type="entry name" value="Ald_DH_CS_CYS"/>
</dbReference>
<reference evidence="3 4" key="1">
    <citation type="submission" date="2020-07" db="EMBL/GenBank/DDBJ databases">
        <authorList>
            <person name="Sun Q."/>
        </authorList>
    </citation>
    <scope>NUCLEOTIDE SEQUENCE [LARGE SCALE GENOMIC DNA]</scope>
    <source>
        <strain evidence="3 4">MAH-1</strain>
    </source>
</reference>
<dbReference type="RefSeq" id="WP_176007243.1">
    <property type="nucleotide sequence ID" value="NZ_JABWMI010000020.1"/>
</dbReference>
<dbReference type="GO" id="GO:0016491">
    <property type="term" value="F:oxidoreductase activity"/>
    <property type="evidence" value="ECO:0007669"/>
    <property type="project" value="UniProtKB-KW"/>
</dbReference>
<sequence>MRVITLSKQTCFFLMWLLAFAGIQSAFAQCPTIADTTQSFCDVESPTVANLVATNNGGGIVWYATATSTTPLPSTTELVNGEDYFVDSSAGTCSPRASVVVTIYTKPTGLNFQGVCVDDPANATISDLQATGNNIQWYASASFGSPLDPSTVLTDNTFYYASQTNPDTGCETSRFSVLVNIGMVPVPVGPAVQTFCNLPGNTPTVANLTPNGSGYNWYATPTSVVVLSPGTPLVNGGTYYATSVDPPCESINRLEVTVQLITPNNAGTDGTFQICQNQTATSPPLDLFTLLGGSPDTTGSWSGPFATTNGHLGTLNLSGLTIAGSPYVFTYNVGSTFCPQDDATVTITVLPLPTVSIAANTTICSGQSATVTFTGTPNAVVTYTVNGGPSQTIQLNASGTATITQTYTTTTVYNLVSVASTGPTSCSQNISGSITINVLTLPTATIASDMSVCSGQSATVTITGTPNATVTYTINGGPNQTVTLNASGTATITGTYSGTTTITLVSIVSGGSPSCSQPLTGSVTITIVQPPTASISSSTSICPNGSATVTFTGTPNAVVTYTVNGGPSQTITLNASGTASITQVYTVTTVYTLVSVTTGGTTACSQPVSGTITITVLTPPTVSITSNQTICPGGSATVTFTGTPNATVTYTINGGPAQTITLNGAGIATLTNTYSATTTITLVGITSAGTPSCSGPATGSVVITVIPPPTVTMASNQTICSGQPATVTFTGTPNAIVTYTVNGGPNQTITLDGSGTATITQIYSATTVYTLVSAATSGSPSCSQPQSGTITITVIQPPTVTITANQTICSGQSATVTFTGTPNAVVTYSVNGGPNQTITLNGSGSATITGTYTTTTTFTLISISASGPSSCVQPVSGSVVITVLDLPTASITSNQTICSGQSATVTFTGTPNAIVTYTVNGGPNQTITLDGSGTATITQTYTATTVYTLVSVATSGSPSCSQPQTGTITITVITPPTASISADATICPDGSATVTFTGTPNSIVNFTVNGSPQSITLNAAGTASITGTYTVTTVFELVSVTSGGTPGCSQPISGTVTITVIPPPTVTISSNVSICPGDTATVTFTGTPNATVVYTVNGGPNQTIVLDATGTASITQVYNTTTTYTLVSATTSGTPSCSQPVSGSITITVLAAPTAAISANATVCPGDSATITFTGTPNAVVTYTVNPGGMETITLDASGTATITQPYSTTTVYTLVSAATSGTPGCSQPVTGTVTITVLPTPTVSIASDQTICAGQSATVTFTGTPNAIVTYNVNGGASQTIVLNASGTASITQVYTATTVYNLVGISASGTPACPQNVSGSVTINVVQLPTATIAVSGSSNICSGQSAIIIFTGTPGATVTYTINNGPALTVTLDGSGTATITPTLTGTSTFTLVSAAIGSCSQNLTGSVQVTVTPGPNAGNDVANAQICSNATSFNLFTLLGPGAQPGGTWSPALASGTGVFNPTVDAPGTYVYTVAGNSTCPADTASVTVSIIPPVNAGNDAVLDICSNADAVDLFTLLGSNAQTGGTWSPAMASGTGLFNPSVDPSGTYVYTITGNASCGNDSASVVVTVTPGPNAGEDGTLTLCTNSAPQDLFDSLNGTPQAGGTWSPAMASGTGVFNPAVDAPGVYTYTFFGTQPCDNDTATVTVTVNPIPDAGENGTAVLCTNYAAVDLITFLGGTPQTGGTWTPALASGTGVFDPLVDAPGVYTYTVGGGFCATDTATVNVSVFPAPIAGADGNLTVCHTTTSVDLATALDGTQQAGTFSDDDATGALSGTIFNPSAVGPGTYHFTYTVSGGVAPCETDTALVTVVVDPTPNAGTFSGIQTVCASFGMFDLFTLLDNEQAGGSWTDQNGIGVINPIDLSLVAAGTYSFTYTVTNSCGTDSETVQLTVNPNPALANGNIQVVSPVCAGQNVTVNFTGMADGAYALNYSLSGSNVLANQTVALTIAGGNGSISIPGASIPNTGTTTITFNSIFNNVTGCDATLSGVSSTFIVNPLPTFDGASLAATTVCFGNDVSISITNATSIPDGNYIFNYTIAGLTPPNGNSGIVAISGGQGLFVIPASAINIAGDFTITITGIAGQGNTCGNPGATISANFTVIDVPSLAGATISVADVCLGTGGSVSISNADVADGTYTITYELTGANVATGSVTVTFASGTATFQIPTSQLSNLGQTSIIMQSVADPNTPCTGSGNASQTTFEVVSFQTPELEELGNEFCGRNNPTIADLSANIVGGQAVVWYDAPVGGNAYNPTDLLVHGTTYYAEFAGETCSGGRRLEVTVDLTVCTDLIIPDGFSPNGDGINDDFDIVNIRELYPNFKLEIYNRNGNILYKGNSAKPNWDGRSSEGGITVGNGVVPTGVYFYILDFNDGVRKAIQGRVYLNR</sequence>
<feature type="chain" id="PRO_5031519103" evidence="2">
    <location>
        <begin position="29"/>
        <end position="2387"/>
    </location>
</feature>
<comment type="caution">
    <text evidence="3">The sequence shown here is derived from an EMBL/GenBank/DDBJ whole genome shotgun (WGS) entry which is preliminary data.</text>
</comment>
<dbReference type="InterPro" id="IPR026341">
    <property type="entry name" value="T9SS_type_B"/>
</dbReference>